<evidence type="ECO:0000256" key="10">
    <source>
        <dbReference type="HAMAP-Rule" id="MF_00135"/>
    </source>
</evidence>
<name>A0A1L9QPP0_9CYAN</name>
<accession>A0A1L9QPP0</accession>
<dbReference type="CDD" id="cd00405">
    <property type="entry name" value="PRAI"/>
    <property type="match status" value="1"/>
</dbReference>
<keyword evidence="8 10" id="KW-0057">Aromatic amino acid biosynthesis</keyword>
<proteinExistence type="inferred from homology"/>
<protein>
    <recommendedName>
        <fullName evidence="5 10">N-(5'-phosphoribosyl)anthranilate isomerase</fullName>
        <shortName evidence="10">PRAI</shortName>
        <ecNumber evidence="4 10">5.3.1.24</ecNumber>
    </recommendedName>
</protein>
<evidence type="ECO:0000256" key="2">
    <source>
        <dbReference type="ARBA" id="ARBA00004664"/>
    </source>
</evidence>
<dbReference type="PANTHER" id="PTHR42894:SF1">
    <property type="entry name" value="N-(5'-PHOSPHORIBOSYL)ANTHRANILATE ISOMERASE"/>
    <property type="match status" value="1"/>
</dbReference>
<evidence type="ECO:0000256" key="6">
    <source>
        <dbReference type="ARBA" id="ARBA00022605"/>
    </source>
</evidence>
<dbReference type="FunFam" id="3.20.20.70:FF:000075">
    <property type="entry name" value="Tryptophan biosynthesis protein TRP1"/>
    <property type="match status" value="1"/>
</dbReference>
<evidence type="ECO:0000256" key="5">
    <source>
        <dbReference type="ARBA" id="ARBA00022272"/>
    </source>
</evidence>
<dbReference type="InterPro" id="IPR013785">
    <property type="entry name" value="Aldolase_TIM"/>
</dbReference>
<keyword evidence="7 10" id="KW-0822">Tryptophan biosynthesis</keyword>
<dbReference type="Proteomes" id="UP000183940">
    <property type="component" value="Unassembled WGS sequence"/>
</dbReference>
<keyword evidence="6 10" id="KW-0028">Amino-acid biosynthesis</keyword>
<organism evidence="12 13">
    <name type="scientific">Roseofilum reptotaenium AO1-A</name>
    <dbReference type="NCBI Taxonomy" id="1925591"/>
    <lineage>
        <taxon>Bacteria</taxon>
        <taxon>Bacillati</taxon>
        <taxon>Cyanobacteriota</taxon>
        <taxon>Cyanophyceae</taxon>
        <taxon>Desertifilales</taxon>
        <taxon>Desertifilaceae</taxon>
        <taxon>Roseofilum</taxon>
    </lineage>
</organism>
<dbReference type="AlphaFoldDB" id="A0A1L9QPP0"/>
<evidence type="ECO:0000259" key="11">
    <source>
        <dbReference type="Pfam" id="PF00697"/>
    </source>
</evidence>
<feature type="domain" description="N-(5'phosphoribosyl) anthranilate isomerase (PRAI)" evidence="11">
    <location>
        <begin position="3"/>
        <end position="204"/>
    </location>
</feature>
<dbReference type="GO" id="GO:0004640">
    <property type="term" value="F:phosphoribosylanthranilate isomerase activity"/>
    <property type="evidence" value="ECO:0007669"/>
    <property type="project" value="UniProtKB-UniRule"/>
</dbReference>
<dbReference type="InterPro" id="IPR044643">
    <property type="entry name" value="TrpF_fam"/>
</dbReference>
<evidence type="ECO:0000256" key="9">
    <source>
        <dbReference type="ARBA" id="ARBA00023235"/>
    </source>
</evidence>
<dbReference type="UniPathway" id="UPA00035">
    <property type="reaction ID" value="UER00042"/>
</dbReference>
<dbReference type="Pfam" id="PF00697">
    <property type="entry name" value="PRAI"/>
    <property type="match status" value="1"/>
</dbReference>
<reference evidence="12" key="1">
    <citation type="submission" date="2016-10" db="EMBL/GenBank/DDBJ databases">
        <title>CRISPR-Cas defence system in Roseofilum reptotaenium: evidence of a bacteriophage-cyanobacterium arms race in the coral black band disease.</title>
        <authorList>
            <person name="Buerger P."/>
            <person name="Wood-Charlson E.M."/>
            <person name="Weynberg K.D."/>
            <person name="Willis B."/>
            <person name="Van Oppen M.J."/>
        </authorList>
    </citation>
    <scope>NUCLEOTIDE SEQUENCE [LARGE SCALE GENOMIC DNA]</scope>
    <source>
        <strain evidence="12">AO1-A</strain>
    </source>
</reference>
<dbReference type="EMBL" id="MLAW01000028">
    <property type="protein sequence ID" value="OJJ24602.1"/>
    <property type="molecule type" value="Genomic_DNA"/>
</dbReference>
<evidence type="ECO:0000256" key="1">
    <source>
        <dbReference type="ARBA" id="ARBA00001164"/>
    </source>
</evidence>
<dbReference type="SUPFAM" id="SSF51366">
    <property type="entry name" value="Ribulose-phoshate binding barrel"/>
    <property type="match status" value="1"/>
</dbReference>
<gene>
    <name evidence="10" type="primary">trpF</name>
    <name evidence="12" type="ORF">BI308_15735</name>
</gene>
<dbReference type="InterPro" id="IPR001240">
    <property type="entry name" value="PRAI_dom"/>
</dbReference>
<comment type="pathway">
    <text evidence="2 10">Amino-acid biosynthesis; L-tryptophan biosynthesis; L-tryptophan from chorismate: step 3/5.</text>
</comment>
<comment type="similarity">
    <text evidence="3 10">Belongs to the TrpF family.</text>
</comment>
<comment type="catalytic activity">
    <reaction evidence="1 10">
        <text>N-(5-phospho-beta-D-ribosyl)anthranilate = 1-(2-carboxyphenylamino)-1-deoxy-D-ribulose 5-phosphate</text>
        <dbReference type="Rhea" id="RHEA:21540"/>
        <dbReference type="ChEBI" id="CHEBI:18277"/>
        <dbReference type="ChEBI" id="CHEBI:58613"/>
        <dbReference type="EC" id="5.3.1.24"/>
    </reaction>
</comment>
<evidence type="ECO:0000256" key="8">
    <source>
        <dbReference type="ARBA" id="ARBA00023141"/>
    </source>
</evidence>
<dbReference type="STRING" id="1925591.BI308_15735"/>
<comment type="caution">
    <text evidence="12">The sequence shown here is derived from an EMBL/GenBank/DDBJ whole genome shotgun (WGS) entry which is preliminary data.</text>
</comment>
<keyword evidence="13" id="KW-1185">Reference proteome</keyword>
<evidence type="ECO:0000313" key="13">
    <source>
        <dbReference type="Proteomes" id="UP000183940"/>
    </source>
</evidence>
<dbReference type="Gene3D" id="3.20.20.70">
    <property type="entry name" value="Aldolase class I"/>
    <property type="match status" value="1"/>
</dbReference>
<dbReference type="HAMAP" id="MF_00135">
    <property type="entry name" value="PRAI"/>
    <property type="match status" value="1"/>
</dbReference>
<evidence type="ECO:0000313" key="12">
    <source>
        <dbReference type="EMBL" id="OJJ24602.1"/>
    </source>
</evidence>
<dbReference type="InterPro" id="IPR011060">
    <property type="entry name" value="RibuloseP-bd_barrel"/>
</dbReference>
<evidence type="ECO:0000256" key="3">
    <source>
        <dbReference type="ARBA" id="ARBA00007571"/>
    </source>
</evidence>
<dbReference type="EC" id="5.3.1.24" evidence="4 10"/>
<keyword evidence="9 10" id="KW-0413">Isomerase</keyword>
<dbReference type="GO" id="GO:0000162">
    <property type="term" value="P:L-tryptophan biosynthetic process"/>
    <property type="evidence" value="ECO:0007669"/>
    <property type="project" value="UniProtKB-UniRule"/>
</dbReference>
<evidence type="ECO:0000256" key="7">
    <source>
        <dbReference type="ARBA" id="ARBA00022822"/>
    </source>
</evidence>
<dbReference type="NCBIfam" id="NF002298">
    <property type="entry name" value="PRK01222.1-4"/>
    <property type="match status" value="1"/>
</dbReference>
<sequence>MRVKICGITQVDQAVAIADLGATALGFICVSSSPRYIEPQQIQQICTQLPPSIDRIGVFVNATLEQISHTVTLGHLTGIQLHGDEDPSFCQTLRQHLPQIELIKAFRVRTPETLNQIPTYQTCVDTLLLDAYHPHQLGGTGQTLNWEDLKSFTPPLPWFLAGGLTPDNIHRALQQLSPQGIDLSSGVERQPGDKDLEKVRRLFQTLGRCTSHLNPSVSAEG</sequence>
<dbReference type="PANTHER" id="PTHR42894">
    <property type="entry name" value="N-(5'-PHOSPHORIBOSYL)ANTHRANILATE ISOMERASE"/>
    <property type="match status" value="1"/>
</dbReference>
<evidence type="ECO:0000256" key="4">
    <source>
        <dbReference type="ARBA" id="ARBA00012572"/>
    </source>
</evidence>